<gene>
    <name evidence="2" type="ORF">ACFR9U_21200</name>
</gene>
<dbReference type="AlphaFoldDB" id="A0ABD6CGR0"/>
<evidence type="ECO:0000256" key="1">
    <source>
        <dbReference type="SAM" id="Phobius"/>
    </source>
</evidence>
<evidence type="ECO:0000313" key="2">
    <source>
        <dbReference type="EMBL" id="MFD1589502.1"/>
    </source>
</evidence>
<name>A0ABD6CGR0_9EURY</name>
<keyword evidence="1" id="KW-0472">Membrane</keyword>
<dbReference type="RefSeq" id="WP_247380976.1">
    <property type="nucleotide sequence ID" value="NZ_JALLGV010000009.1"/>
</dbReference>
<accession>A0ABD6CGR0</accession>
<sequence length="86" mass="8108">MTGTSAKPSAESETSGRWALLGIGGTVSLCCLFAAPAATGAAGAAVAGGTTAAIGGGVVRVLVSALTVGLIGVLLRARGDSCSCEN</sequence>
<feature type="transmembrane region" description="Helical" evidence="1">
    <location>
        <begin position="52"/>
        <end position="75"/>
    </location>
</feature>
<keyword evidence="1" id="KW-1133">Transmembrane helix</keyword>
<organism evidence="2 3">
    <name type="scientific">Halorientalis brevis</name>
    <dbReference type="NCBI Taxonomy" id="1126241"/>
    <lineage>
        <taxon>Archaea</taxon>
        <taxon>Methanobacteriati</taxon>
        <taxon>Methanobacteriota</taxon>
        <taxon>Stenosarchaea group</taxon>
        <taxon>Halobacteria</taxon>
        <taxon>Halobacteriales</taxon>
        <taxon>Haloarculaceae</taxon>
        <taxon>Halorientalis</taxon>
    </lineage>
</organism>
<reference evidence="2 3" key="1">
    <citation type="journal article" date="2019" name="Int. J. Syst. Evol. Microbiol.">
        <title>The Global Catalogue of Microorganisms (GCM) 10K type strain sequencing project: providing services to taxonomists for standard genome sequencing and annotation.</title>
        <authorList>
            <consortium name="The Broad Institute Genomics Platform"/>
            <consortium name="The Broad Institute Genome Sequencing Center for Infectious Disease"/>
            <person name="Wu L."/>
            <person name="Ma J."/>
        </authorList>
    </citation>
    <scope>NUCLEOTIDE SEQUENCE [LARGE SCALE GENOMIC DNA]</scope>
    <source>
        <strain evidence="2 3">CGMCC 1.12125</strain>
    </source>
</reference>
<proteinExistence type="predicted"/>
<protein>
    <submittedName>
        <fullName evidence="2">Uncharacterized protein</fullName>
    </submittedName>
</protein>
<keyword evidence="3" id="KW-1185">Reference proteome</keyword>
<keyword evidence="1" id="KW-0812">Transmembrane</keyword>
<comment type="caution">
    <text evidence="2">The sequence shown here is derived from an EMBL/GenBank/DDBJ whole genome shotgun (WGS) entry which is preliminary data.</text>
</comment>
<evidence type="ECO:0000313" key="3">
    <source>
        <dbReference type="Proteomes" id="UP001597119"/>
    </source>
</evidence>
<dbReference type="Proteomes" id="UP001597119">
    <property type="component" value="Unassembled WGS sequence"/>
</dbReference>
<dbReference type="EMBL" id="JBHUDJ010000015">
    <property type="protein sequence ID" value="MFD1589502.1"/>
    <property type="molecule type" value="Genomic_DNA"/>
</dbReference>
<feature type="transmembrane region" description="Helical" evidence="1">
    <location>
        <begin position="20"/>
        <end position="46"/>
    </location>
</feature>